<comment type="similarity">
    <text evidence="1">Belongs to the LytR/CpsA/Psr (LCP) family.</text>
</comment>
<dbReference type="InterPro" id="IPR004474">
    <property type="entry name" value="LytR_CpsA_psr"/>
</dbReference>
<evidence type="ECO:0000313" key="5">
    <source>
        <dbReference type="EMBL" id="RZU51095.1"/>
    </source>
</evidence>
<keyword evidence="6" id="KW-1185">Reference proteome</keyword>
<feature type="region of interest" description="Disordered" evidence="2">
    <location>
        <begin position="1"/>
        <end position="24"/>
    </location>
</feature>
<evidence type="ECO:0000259" key="4">
    <source>
        <dbReference type="Pfam" id="PF03816"/>
    </source>
</evidence>
<sequence length="391" mass="41648">MTVAPPRPPQSQDRAAAVRQDGLVPPPLKKRRSPLWARLTVVLGTLLMLGSAAGLVGSKMVIASATGAITTDDLIGDSKKSSAGKGGDPLKGPIDLLLLGVDARKRWAVDDLRADTIIVLHIPASHDQAYLVSIPRDTHMQIPPFARSNYAGGANKANAAFFFGAQNGGGWAGGAQLMAQTIKANTGMSFDGAAIIDFAGFKSVIEALGGVRMCVKQRVKSRHMVWVDGKALFLAEARKTGKPTKPVVHEVGCKNMEGWEALDYSRQRYGLKNGDYDRQDNQRQLIKAMAKKASSSGALTNPLKATQLIKAAGKAFVLDTGGVPVQDFIFGLKGIAANDLVMLRTNKGTFAGNGAGQETITPESMEMFKAVQEDKVGEFIVNHPDVISSEK</sequence>
<dbReference type="Pfam" id="PF03816">
    <property type="entry name" value="LytR_cpsA_psr"/>
    <property type="match status" value="1"/>
</dbReference>
<feature type="transmembrane region" description="Helical" evidence="3">
    <location>
        <begin position="35"/>
        <end position="56"/>
    </location>
</feature>
<protein>
    <submittedName>
        <fullName evidence="5">LytR family transcriptional attenuator</fullName>
    </submittedName>
</protein>
<evidence type="ECO:0000256" key="1">
    <source>
        <dbReference type="ARBA" id="ARBA00006068"/>
    </source>
</evidence>
<dbReference type="PANTHER" id="PTHR33392:SF6">
    <property type="entry name" value="POLYISOPRENYL-TEICHOIC ACID--PEPTIDOGLYCAN TEICHOIC ACID TRANSFERASE TAGU"/>
    <property type="match status" value="1"/>
</dbReference>
<feature type="domain" description="Cell envelope-related transcriptional attenuator" evidence="4">
    <location>
        <begin position="113"/>
        <end position="294"/>
    </location>
</feature>
<dbReference type="InterPro" id="IPR050922">
    <property type="entry name" value="LytR/CpsA/Psr_CW_biosynth"/>
</dbReference>
<keyword evidence="3" id="KW-0472">Membrane</keyword>
<proteinExistence type="inferred from homology"/>
<evidence type="ECO:0000313" key="6">
    <source>
        <dbReference type="Proteomes" id="UP000292564"/>
    </source>
</evidence>
<dbReference type="Gene3D" id="3.40.630.190">
    <property type="entry name" value="LCP protein"/>
    <property type="match status" value="1"/>
</dbReference>
<dbReference type="AlphaFoldDB" id="A0A4Q7ZLB7"/>
<reference evidence="5 6" key="1">
    <citation type="submission" date="2019-02" db="EMBL/GenBank/DDBJ databases">
        <title>Sequencing the genomes of 1000 actinobacteria strains.</title>
        <authorList>
            <person name="Klenk H.-P."/>
        </authorList>
    </citation>
    <scope>NUCLEOTIDE SEQUENCE [LARGE SCALE GENOMIC DNA]</scope>
    <source>
        <strain evidence="5 6">DSM 45162</strain>
    </source>
</reference>
<gene>
    <name evidence="5" type="ORF">EV385_2894</name>
</gene>
<keyword evidence="3" id="KW-1133">Transmembrane helix</keyword>
<name>A0A4Q7ZLB7_9ACTN</name>
<accession>A0A4Q7ZLB7</accession>
<dbReference type="Proteomes" id="UP000292564">
    <property type="component" value="Unassembled WGS sequence"/>
</dbReference>
<dbReference type="RefSeq" id="WP_130509925.1">
    <property type="nucleotide sequence ID" value="NZ_SHKY01000001.1"/>
</dbReference>
<dbReference type="NCBIfam" id="TIGR00350">
    <property type="entry name" value="lytR_cpsA_psr"/>
    <property type="match status" value="1"/>
</dbReference>
<organism evidence="5 6">
    <name type="scientific">Krasilnikovia cinnamomea</name>
    <dbReference type="NCBI Taxonomy" id="349313"/>
    <lineage>
        <taxon>Bacteria</taxon>
        <taxon>Bacillati</taxon>
        <taxon>Actinomycetota</taxon>
        <taxon>Actinomycetes</taxon>
        <taxon>Micromonosporales</taxon>
        <taxon>Micromonosporaceae</taxon>
        <taxon>Krasilnikovia</taxon>
    </lineage>
</organism>
<keyword evidence="3" id="KW-0812">Transmembrane</keyword>
<comment type="caution">
    <text evidence="5">The sequence shown here is derived from an EMBL/GenBank/DDBJ whole genome shotgun (WGS) entry which is preliminary data.</text>
</comment>
<dbReference type="PANTHER" id="PTHR33392">
    <property type="entry name" value="POLYISOPRENYL-TEICHOIC ACID--PEPTIDOGLYCAN TEICHOIC ACID TRANSFERASE TAGU"/>
    <property type="match status" value="1"/>
</dbReference>
<dbReference type="OrthoDB" id="5171929at2"/>
<evidence type="ECO:0000256" key="2">
    <source>
        <dbReference type="SAM" id="MobiDB-lite"/>
    </source>
</evidence>
<dbReference type="EMBL" id="SHKY01000001">
    <property type="protein sequence ID" value="RZU51095.1"/>
    <property type="molecule type" value="Genomic_DNA"/>
</dbReference>
<evidence type="ECO:0000256" key="3">
    <source>
        <dbReference type="SAM" id="Phobius"/>
    </source>
</evidence>